<dbReference type="PANTHER" id="PTHR43649:SF12">
    <property type="entry name" value="DIACETYLCHITOBIOSE BINDING PROTEIN DASA"/>
    <property type="match status" value="1"/>
</dbReference>
<evidence type="ECO:0000256" key="1">
    <source>
        <dbReference type="ARBA" id="ARBA00004418"/>
    </source>
</evidence>
<feature type="signal peptide" evidence="4">
    <location>
        <begin position="1"/>
        <end position="23"/>
    </location>
</feature>
<gene>
    <name evidence="5" type="ORF">V6617_03730</name>
</gene>
<keyword evidence="4" id="KW-0732">Signal</keyword>
<feature type="chain" id="PRO_5047353486" evidence="4">
    <location>
        <begin position="24"/>
        <end position="434"/>
    </location>
</feature>
<evidence type="ECO:0000313" key="5">
    <source>
        <dbReference type="EMBL" id="WWT33582.1"/>
    </source>
</evidence>
<dbReference type="Gene3D" id="3.40.190.10">
    <property type="entry name" value="Periplasmic binding protein-like II"/>
    <property type="match status" value="1"/>
</dbReference>
<comment type="subcellular location">
    <subcellularLocation>
        <location evidence="1">Periplasm</location>
    </subcellularLocation>
</comment>
<dbReference type="SUPFAM" id="SSF53850">
    <property type="entry name" value="Periplasmic binding protein-like II"/>
    <property type="match status" value="1"/>
</dbReference>
<comment type="similarity">
    <text evidence="2">Belongs to the bacterial solute-binding protein 1 family.</text>
</comment>
<sequence>MLPRSAIATLAVSTALFATPIWAQAMPATVDQPVEITYYNYNLASTGIGAQATSGMIEDFEAANPNITVNAVPVQSTEMVSRTQADLAAGIGPDVTQTVFDDLAYTIDNFGAVALEDIVPAEELAAHFEGMSENGLNLGRLNGKTYALAYTFSTPVLFYNADLFRAAGLDPDQPPSTWDALREAGLAIAEQTDASPFEAAIVGAGSGGDDWVLQSVILSNGGRTLSQDRTTLTFAEPEAVQAVQMMRDLHDAGVYGATDLGSSMESMAAGQLAMYLTSSVLQAYLIAGSDGKFELRSAAMPGFGDRPASPTNSGSGLVIHTADPLKQRATWELMKFMTSREAYTTITSQIGYVPLRTDIVTDPAYLGDWVADHPLVQPNLDQLERLEPWVAYPGPNYRQINSLMMDAMEMAIFGGADVEATLAQAQANAQSLMP</sequence>
<dbReference type="InterPro" id="IPR006059">
    <property type="entry name" value="SBP"/>
</dbReference>
<dbReference type="EMBL" id="CP146275">
    <property type="protein sequence ID" value="WWT33582.1"/>
    <property type="molecule type" value="Genomic_DNA"/>
</dbReference>
<accession>A0ABZ2I165</accession>
<evidence type="ECO:0000256" key="2">
    <source>
        <dbReference type="ARBA" id="ARBA00008520"/>
    </source>
</evidence>
<keyword evidence="6" id="KW-1185">Reference proteome</keyword>
<proteinExistence type="inferred from homology"/>
<dbReference type="InterPro" id="IPR050490">
    <property type="entry name" value="Bact_solute-bd_prot1"/>
</dbReference>
<keyword evidence="3" id="KW-0574">Periplasm</keyword>
<dbReference type="CDD" id="cd14748">
    <property type="entry name" value="PBP2_UgpB"/>
    <property type="match status" value="1"/>
</dbReference>
<evidence type="ECO:0000313" key="6">
    <source>
        <dbReference type="Proteomes" id="UP001369958"/>
    </source>
</evidence>
<dbReference type="Proteomes" id="UP001369958">
    <property type="component" value="Chromosome"/>
</dbReference>
<evidence type="ECO:0000256" key="3">
    <source>
        <dbReference type="ARBA" id="ARBA00022764"/>
    </source>
</evidence>
<protein>
    <submittedName>
        <fullName evidence="5">ABC transporter substrate-binding protein</fullName>
    </submittedName>
</protein>
<dbReference type="Pfam" id="PF13416">
    <property type="entry name" value="SBP_bac_8"/>
    <property type="match status" value="1"/>
</dbReference>
<name>A0ABZ2I165_9HYPH</name>
<dbReference type="RefSeq" id="WP_338609179.1">
    <property type="nucleotide sequence ID" value="NZ_CP146275.1"/>
</dbReference>
<evidence type="ECO:0000256" key="4">
    <source>
        <dbReference type="SAM" id="SignalP"/>
    </source>
</evidence>
<organism evidence="5 6">
    <name type="scientific">Pelagibacterium nitratireducens</name>
    <dbReference type="NCBI Taxonomy" id="1046114"/>
    <lineage>
        <taxon>Bacteria</taxon>
        <taxon>Pseudomonadati</taxon>
        <taxon>Pseudomonadota</taxon>
        <taxon>Alphaproteobacteria</taxon>
        <taxon>Hyphomicrobiales</taxon>
        <taxon>Devosiaceae</taxon>
        <taxon>Pelagibacterium</taxon>
    </lineage>
</organism>
<reference evidence="5 6" key="1">
    <citation type="submission" date="2024-02" db="EMBL/GenBank/DDBJ databases">
        <title>Complete genome sequence of Pelagibacterium nitratireducens ZH15.</title>
        <authorList>
            <person name="Zhao L.H."/>
        </authorList>
    </citation>
    <scope>NUCLEOTIDE SEQUENCE [LARGE SCALE GENOMIC DNA]</scope>
    <source>
        <strain evidence="5 6">ZH15</strain>
    </source>
</reference>
<dbReference type="PANTHER" id="PTHR43649">
    <property type="entry name" value="ARABINOSE-BINDING PROTEIN-RELATED"/>
    <property type="match status" value="1"/>
</dbReference>